<dbReference type="NCBIfam" id="TIGR03413">
    <property type="entry name" value="GSH_gloB"/>
    <property type="match status" value="1"/>
</dbReference>
<organism evidence="9 10">
    <name type="scientific">Undibacterium jejuense</name>
    <dbReference type="NCBI Taxonomy" id="1344949"/>
    <lineage>
        <taxon>Bacteria</taxon>
        <taxon>Pseudomonadati</taxon>
        <taxon>Pseudomonadota</taxon>
        <taxon>Betaproteobacteria</taxon>
        <taxon>Burkholderiales</taxon>
        <taxon>Oxalobacteraceae</taxon>
        <taxon>Undibacterium</taxon>
    </lineage>
</organism>
<dbReference type="InterPro" id="IPR035680">
    <property type="entry name" value="Clx_II_MBL"/>
</dbReference>
<evidence type="ECO:0000259" key="8">
    <source>
        <dbReference type="SMART" id="SM00849"/>
    </source>
</evidence>
<evidence type="ECO:0000256" key="6">
    <source>
        <dbReference type="ARBA" id="ARBA00022833"/>
    </source>
</evidence>
<dbReference type="EC" id="3.1.2.6" evidence="7"/>
<dbReference type="Pfam" id="PF00753">
    <property type="entry name" value="Lactamase_B"/>
    <property type="match status" value="1"/>
</dbReference>
<evidence type="ECO:0000256" key="5">
    <source>
        <dbReference type="ARBA" id="ARBA00022801"/>
    </source>
</evidence>
<dbReference type="SUPFAM" id="SSF56281">
    <property type="entry name" value="Metallo-hydrolase/oxidoreductase"/>
    <property type="match status" value="1"/>
</dbReference>
<feature type="binding site" evidence="7">
    <location>
        <position position="175"/>
    </location>
    <ligand>
        <name>Zn(2+)</name>
        <dbReference type="ChEBI" id="CHEBI:29105"/>
        <label>2</label>
    </ligand>
</feature>
<feature type="domain" description="Metallo-beta-lactamase" evidence="8">
    <location>
        <begin position="15"/>
        <end position="175"/>
    </location>
</feature>
<feature type="binding site" evidence="7">
    <location>
        <position position="56"/>
    </location>
    <ligand>
        <name>Zn(2+)</name>
        <dbReference type="ChEBI" id="CHEBI:29105"/>
        <label>1</label>
    </ligand>
</feature>
<dbReference type="Gene3D" id="3.60.15.10">
    <property type="entry name" value="Ribonuclease Z/Hydroxyacylglutathione hydrolase-like"/>
    <property type="match status" value="1"/>
</dbReference>
<comment type="cofactor">
    <cofactor evidence="7">
        <name>Zn(2+)</name>
        <dbReference type="ChEBI" id="CHEBI:29105"/>
    </cofactor>
    <text evidence="7">Binds 2 Zn(2+) ions per subunit.</text>
</comment>
<dbReference type="PROSITE" id="PS00743">
    <property type="entry name" value="BETA_LACTAMASE_B_1"/>
    <property type="match status" value="1"/>
</dbReference>
<evidence type="ECO:0000256" key="7">
    <source>
        <dbReference type="HAMAP-Rule" id="MF_01374"/>
    </source>
</evidence>
<dbReference type="AlphaFoldDB" id="A0A923HSW5"/>
<proteinExistence type="inferred from homology"/>
<feature type="binding site" evidence="7">
    <location>
        <position position="58"/>
    </location>
    <ligand>
        <name>Zn(2+)</name>
        <dbReference type="ChEBI" id="CHEBI:29105"/>
        <label>1</label>
    </ligand>
</feature>
<feature type="binding site" evidence="7">
    <location>
        <position position="137"/>
    </location>
    <ligand>
        <name>Zn(2+)</name>
        <dbReference type="ChEBI" id="CHEBI:29105"/>
        <label>2</label>
    </ligand>
</feature>
<reference evidence="9" key="1">
    <citation type="submission" date="2020-08" db="EMBL/GenBank/DDBJ databases">
        <title>Novel species isolated from subtropical streams in China.</title>
        <authorList>
            <person name="Lu H."/>
        </authorList>
    </citation>
    <scope>NUCLEOTIDE SEQUENCE</scope>
    <source>
        <strain evidence="9">KACC 12607</strain>
    </source>
</reference>
<evidence type="ECO:0000256" key="3">
    <source>
        <dbReference type="ARBA" id="ARBA00006759"/>
    </source>
</evidence>
<evidence type="ECO:0000256" key="2">
    <source>
        <dbReference type="ARBA" id="ARBA00004963"/>
    </source>
</evidence>
<dbReference type="InterPro" id="IPR050110">
    <property type="entry name" value="Glyoxalase_II_hydrolase"/>
</dbReference>
<dbReference type="GO" id="GO:0004416">
    <property type="term" value="F:hydroxyacylglutathione hydrolase activity"/>
    <property type="evidence" value="ECO:0007669"/>
    <property type="project" value="UniProtKB-UniRule"/>
</dbReference>
<comment type="caution">
    <text evidence="9">The sequence shown here is derived from an EMBL/GenBank/DDBJ whole genome shotgun (WGS) entry which is preliminary data.</text>
</comment>
<dbReference type="PANTHER" id="PTHR43705">
    <property type="entry name" value="HYDROXYACYLGLUTATHIONE HYDROLASE"/>
    <property type="match status" value="1"/>
</dbReference>
<dbReference type="GO" id="GO:0008800">
    <property type="term" value="F:beta-lactamase activity"/>
    <property type="evidence" value="ECO:0007669"/>
    <property type="project" value="InterPro"/>
</dbReference>
<dbReference type="PANTHER" id="PTHR43705:SF1">
    <property type="entry name" value="HYDROXYACYLGLUTATHIONE HYDROLASE GLOB"/>
    <property type="match status" value="1"/>
</dbReference>
<feature type="binding site" evidence="7">
    <location>
        <position position="118"/>
    </location>
    <ligand>
        <name>Zn(2+)</name>
        <dbReference type="ChEBI" id="CHEBI:29105"/>
        <label>1</label>
    </ligand>
</feature>
<dbReference type="HAMAP" id="MF_01374">
    <property type="entry name" value="Glyoxalase_2"/>
    <property type="match status" value="1"/>
</dbReference>
<dbReference type="InterPro" id="IPR036866">
    <property type="entry name" value="RibonucZ/Hydroxyglut_hydro"/>
</dbReference>
<dbReference type="SMART" id="SM00849">
    <property type="entry name" value="Lactamase_B"/>
    <property type="match status" value="1"/>
</dbReference>
<gene>
    <name evidence="7 9" type="primary">gloB</name>
    <name evidence="9" type="ORF">H8K32_18550</name>
</gene>
<dbReference type="PIRSF" id="PIRSF005457">
    <property type="entry name" value="Glx"/>
    <property type="match status" value="1"/>
</dbReference>
<dbReference type="Pfam" id="PF16123">
    <property type="entry name" value="HAGH_C"/>
    <property type="match status" value="1"/>
</dbReference>
<dbReference type="GO" id="GO:0008270">
    <property type="term" value="F:zinc ion binding"/>
    <property type="evidence" value="ECO:0007669"/>
    <property type="project" value="InterPro"/>
</dbReference>
<keyword evidence="10" id="KW-1185">Reference proteome</keyword>
<dbReference type="EMBL" id="JACOFV010000022">
    <property type="protein sequence ID" value="MBC3864113.1"/>
    <property type="molecule type" value="Genomic_DNA"/>
</dbReference>
<dbReference type="InterPro" id="IPR001018">
    <property type="entry name" value="Beta-lactamase_class-B_CS"/>
</dbReference>
<dbReference type="InterPro" id="IPR017782">
    <property type="entry name" value="Hydroxyacylglutathione_Hdrlase"/>
</dbReference>
<comment type="function">
    <text evidence="7">Thiolesterase that catalyzes the hydrolysis of S-D-lactoyl-glutathione to form glutathione and D-lactic acid.</text>
</comment>
<feature type="binding site" evidence="7">
    <location>
        <position position="61"/>
    </location>
    <ligand>
        <name>Zn(2+)</name>
        <dbReference type="ChEBI" id="CHEBI:29105"/>
        <label>2</label>
    </ligand>
</feature>
<dbReference type="InterPro" id="IPR032282">
    <property type="entry name" value="HAGH_C"/>
</dbReference>
<dbReference type="GO" id="GO:0017001">
    <property type="term" value="P:antibiotic catabolic process"/>
    <property type="evidence" value="ECO:0007669"/>
    <property type="project" value="InterPro"/>
</dbReference>
<protein>
    <recommendedName>
        <fullName evidence="7">Hydroxyacylglutathione hydrolase</fullName>
        <ecNumber evidence="7">3.1.2.6</ecNumber>
    </recommendedName>
    <alternativeName>
        <fullName evidence="7">Glyoxalase II</fullName>
        <shortName evidence="7">Glx II</shortName>
    </alternativeName>
</protein>
<keyword evidence="6 7" id="KW-0862">Zinc</keyword>
<feature type="binding site" evidence="7">
    <location>
        <position position="60"/>
    </location>
    <ligand>
        <name>Zn(2+)</name>
        <dbReference type="ChEBI" id="CHEBI:29105"/>
        <label>2</label>
    </ligand>
</feature>
<dbReference type="Proteomes" id="UP000634011">
    <property type="component" value="Unassembled WGS sequence"/>
</dbReference>
<name>A0A923HSW5_9BURK</name>
<comment type="catalytic activity">
    <reaction evidence="1 7">
        <text>an S-(2-hydroxyacyl)glutathione + H2O = a 2-hydroxy carboxylate + glutathione + H(+)</text>
        <dbReference type="Rhea" id="RHEA:21864"/>
        <dbReference type="ChEBI" id="CHEBI:15377"/>
        <dbReference type="ChEBI" id="CHEBI:15378"/>
        <dbReference type="ChEBI" id="CHEBI:57925"/>
        <dbReference type="ChEBI" id="CHEBI:58896"/>
        <dbReference type="ChEBI" id="CHEBI:71261"/>
        <dbReference type="EC" id="3.1.2.6"/>
    </reaction>
</comment>
<dbReference type="RefSeq" id="WP_186914053.1">
    <property type="nucleotide sequence ID" value="NZ_JACOFV010000022.1"/>
</dbReference>
<evidence type="ECO:0000313" key="9">
    <source>
        <dbReference type="EMBL" id="MBC3864113.1"/>
    </source>
</evidence>
<accession>A0A923HSW5</accession>
<comment type="similarity">
    <text evidence="3 7">Belongs to the metallo-beta-lactamase superfamily. Glyoxalase II family.</text>
</comment>
<comment type="subunit">
    <text evidence="7">Monomer.</text>
</comment>
<evidence type="ECO:0000313" key="10">
    <source>
        <dbReference type="Proteomes" id="UP000634011"/>
    </source>
</evidence>
<dbReference type="CDD" id="cd07723">
    <property type="entry name" value="hydroxyacylglutathione_hydrolase_MBL-fold"/>
    <property type="match status" value="1"/>
</dbReference>
<keyword evidence="5 7" id="KW-0378">Hydrolase</keyword>
<feature type="binding site" evidence="7">
    <location>
        <position position="137"/>
    </location>
    <ligand>
        <name>Zn(2+)</name>
        <dbReference type="ChEBI" id="CHEBI:29105"/>
        <label>1</label>
    </ligand>
</feature>
<sequence length="265" mass="29087">MNNSLTMLTVPAFQDNYLWIIHNGKHAIVVDPGDATPILHALAQHKLILSAILLTHHHADHIGGVKELLASNGAHLTIPVYGPANDSISSVTHPLHEGDTVHLPEPGIDLSVIDVPGHTLGHIAYFSLQEHWLFCGDTLFAGGCGRIFEGTPAQMLSSLDKLARLPDDTAVYCAHEYTMGNLRFAATVEPDNQQLAQRIAVEQAKRDRGQPTVPTQIGLEKQTNPFLRIREPSVIAGLLRHQKIDTSADDATNFYALREWKNNFA</sequence>
<comment type="pathway">
    <text evidence="2 7">Secondary metabolite metabolism; methylglyoxal degradation; (R)-lactate from methylglyoxal: step 2/2.</text>
</comment>
<evidence type="ECO:0000256" key="4">
    <source>
        <dbReference type="ARBA" id="ARBA00022723"/>
    </source>
</evidence>
<dbReference type="InterPro" id="IPR001279">
    <property type="entry name" value="Metallo-B-lactamas"/>
</dbReference>
<dbReference type="GO" id="GO:0019243">
    <property type="term" value="P:methylglyoxal catabolic process to D-lactate via S-lactoyl-glutathione"/>
    <property type="evidence" value="ECO:0007669"/>
    <property type="project" value="UniProtKB-UniRule"/>
</dbReference>
<keyword evidence="4 7" id="KW-0479">Metal-binding</keyword>
<evidence type="ECO:0000256" key="1">
    <source>
        <dbReference type="ARBA" id="ARBA00001623"/>
    </source>
</evidence>